<evidence type="ECO:0000256" key="3">
    <source>
        <dbReference type="ARBA" id="ARBA00022448"/>
    </source>
</evidence>
<protein>
    <submittedName>
        <fullName evidence="14">Potassium transporter KefA</fullName>
    </submittedName>
</protein>
<feature type="transmembrane region" description="Helical" evidence="13">
    <location>
        <begin position="454"/>
        <end position="474"/>
    </location>
</feature>
<evidence type="ECO:0000313" key="15">
    <source>
        <dbReference type="Proteomes" id="UP000190409"/>
    </source>
</evidence>
<keyword evidence="11 13" id="KW-0472">Membrane</keyword>
<dbReference type="InterPro" id="IPR004772">
    <property type="entry name" value="TrkH"/>
</dbReference>
<evidence type="ECO:0000256" key="13">
    <source>
        <dbReference type="SAM" id="Phobius"/>
    </source>
</evidence>
<dbReference type="AlphaFoldDB" id="A0A1S8KPR0"/>
<name>A0A1S8KPR0_9LACT</name>
<proteinExistence type="inferred from homology"/>
<accession>A0A1S8KPR0</accession>
<evidence type="ECO:0000256" key="8">
    <source>
        <dbReference type="ARBA" id="ARBA00022958"/>
    </source>
</evidence>
<keyword evidence="6" id="KW-0633">Potassium transport</keyword>
<feature type="binding site" evidence="12">
    <location>
        <position position="431"/>
    </location>
    <ligand>
        <name>K(+)</name>
        <dbReference type="ChEBI" id="CHEBI:29103"/>
    </ligand>
</feature>
<evidence type="ECO:0000256" key="12">
    <source>
        <dbReference type="PIRSR" id="PIRSR006247-1"/>
    </source>
</evidence>
<feature type="transmembrane region" description="Helical" evidence="13">
    <location>
        <begin position="37"/>
        <end position="58"/>
    </location>
</feature>
<keyword evidence="9 13" id="KW-1133">Transmembrane helix</keyword>
<dbReference type="EMBL" id="MUYF01000003">
    <property type="protein sequence ID" value="OOL81623.1"/>
    <property type="molecule type" value="Genomic_DNA"/>
</dbReference>
<evidence type="ECO:0000256" key="7">
    <source>
        <dbReference type="ARBA" id="ARBA00022692"/>
    </source>
</evidence>
<evidence type="ECO:0000256" key="5">
    <source>
        <dbReference type="ARBA" id="ARBA00022519"/>
    </source>
</evidence>
<reference evidence="14 15" key="1">
    <citation type="submission" date="2017-01" db="EMBL/GenBank/DDBJ databases">
        <title>Complete Genome Sequence of Dolosigranulum pigrum isolated from a Patient with interstitial lung disease.</title>
        <authorList>
            <person name="Mukhopadhyay R."/>
            <person name="Joaquin J."/>
            <person name="Hogue R."/>
            <person name="Fitzgerald S."/>
            <person name="Jospin G."/>
            <person name="Eisen J.A."/>
            <person name="Chaturvedi V."/>
        </authorList>
    </citation>
    <scope>NUCLEOTIDE SEQUENCE [LARGE SCALE GENOMIC DNA]</scope>
    <source>
        <strain evidence="14 15">15S00348</strain>
    </source>
</reference>
<feature type="transmembrane region" description="Helical" evidence="13">
    <location>
        <begin position="327"/>
        <end position="350"/>
    </location>
</feature>
<dbReference type="InterPro" id="IPR003445">
    <property type="entry name" value="Cat_transpt"/>
</dbReference>
<evidence type="ECO:0000256" key="4">
    <source>
        <dbReference type="ARBA" id="ARBA00022475"/>
    </source>
</evidence>
<sequence>MNKRIISYTLAKLIQITGVLMGFPVVVSLIYREPFIYTFSFLSVGAVMFIGGTLLSRIKPNNNRLYAKEGFIIVSLSWIIISFFGGLPFVINGDIPSVVDAFFETASGFTTTGASILDDVEALAYSSIFWRSFSHLVGGMGVLVFALAISPRAESEDVHMMRAEMPGPKFDKLVSKIVKSAQILYLIYFAMTIVTIVLLMLTGLPLFDSMIHAFGAAGTGGFGMKNSSFGFYDNVAAEMVLSVAMILFGVNFSLYYFILAKKVKEVFYSEELRWYVGFILGSTLLIATQLVVHETRVGTALRDSFFTVSSIVTTSGFSTANFGQWPLFSQIILLTLMFVGGMAGSTGGGLKVSRIAIMIKSGIREYKKTFHPNRQTSLIFEGESIKDPMLANISNYLALYTIVFVLIMLSVSFEMPDFASSFSAVAATLNNIGPGLNAVGPSGSFSQFSNFNKLLLTFAMLMGRLEIFPILILFSPKTWRGVP</sequence>
<dbReference type="PANTHER" id="PTHR32024:SF2">
    <property type="entry name" value="TRK SYSTEM POTASSIUM UPTAKE PROTEIN TRKG-RELATED"/>
    <property type="match status" value="1"/>
</dbReference>
<dbReference type="RefSeq" id="WP_077863045.1">
    <property type="nucleotide sequence ID" value="NZ_CALFGV010000008.1"/>
</dbReference>
<keyword evidence="5" id="KW-0997">Cell inner membrane</keyword>
<feature type="transmembrane region" description="Helical" evidence="13">
    <location>
        <begin position="272"/>
        <end position="292"/>
    </location>
</feature>
<comment type="caution">
    <text evidence="14">The sequence shown here is derived from an EMBL/GenBank/DDBJ whole genome shotgun (WGS) entry which is preliminary data.</text>
</comment>
<dbReference type="Pfam" id="PF02386">
    <property type="entry name" value="TrkH"/>
    <property type="match status" value="1"/>
</dbReference>
<evidence type="ECO:0000313" key="14">
    <source>
        <dbReference type="EMBL" id="OOL81623.1"/>
    </source>
</evidence>
<evidence type="ECO:0000256" key="11">
    <source>
        <dbReference type="ARBA" id="ARBA00023136"/>
    </source>
</evidence>
<keyword evidence="10" id="KW-0406">Ion transport</keyword>
<keyword evidence="12" id="KW-0479">Metal-binding</keyword>
<comment type="similarity">
    <text evidence="2">Belongs to the TrkH potassium transport family.</text>
</comment>
<feature type="transmembrane region" description="Helical" evidence="13">
    <location>
        <begin position="183"/>
        <end position="207"/>
    </location>
</feature>
<evidence type="ECO:0000256" key="6">
    <source>
        <dbReference type="ARBA" id="ARBA00022538"/>
    </source>
</evidence>
<feature type="binding site" evidence="12">
    <location>
        <position position="112"/>
    </location>
    <ligand>
        <name>K(+)</name>
        <dbReference type="ChEBI" id="CHEBI:29103"/>
    </ligand>
</feature>
<dbReference type="GO" id="GO:0046872">
    <property type="term" value="F:metal ion binding"/>
    <property type="evidence" value="ECO:0007669"/>
    <property type="project" value="UniProtKB-KW"/>
</dbReference>
<evidence type="ECO:0000256" key="9">
    <source>
        <dbReference type="ARBA" id="ARBA00022989"/>
    </source>
</evidence>
<feature type="transmembrane region" description="Helical" evidence="13">
    <location>
        <begin position="128"/>
        <end position="150"/>
    </location>
</feature>
<feature type="binding site" evidence="12">
    <location>
        <position position="111"/>
    </location>
    <ligand>
        <name>K(+)</name>
        <dbReference type="ChEBI" id="CHEBI:29103"/>
    </ligand>
</feature>
<keyword evidence="3" id="KW-0813">Transport</keyword>
<evidence type="ECO:0000256" key="10">
    <source>
        <dbReference type="ARBA" id="ARBA00023065"/>
    </source>
</evidence>
<feature type="transmembrane region" description="Helical" evidence="13">
    <location>
        <begin position="239"/>
        <end position="260"/>
    </location>
</feature>
<comment type="subcellular location">
    <subcellularLocation>
        <location evidence="1">Cell inner membrane</location>
        <topology evidence="1">Multi-pass membrane protein</topology>
    </subcellularLocation>
</comment>
<feature type="transmembrane region" description="Helical" evidence="13">
    <location>
        <begin position="393"/>
        <end position="413"/>
    </location>
</feature>
<dbReference type="Proteomes" id="UP000190409">
    <property type="component" value="Unassembled WGS sequence"/>
</dbReference>
<gene>
    <name evidence="14" type="ORF">BWX42_07910</name>
</gene>
<feature type="transmembrane region" description="Helical" evidence="13">
    <location>
        <begin position="12"/>
        <end position="31"/>
    </location>
</feature>
<feature type="binding site" evidence="12">
    <location>
        <position position="220"/>
    </location>
    <ligand>
        <name>K(+)</name>
        <dbReference type="ChEBI" id="CHEBI:29103"/>
    </ligand>
</feature>
<dbReference type="OrthoDB" id="9810952at2"/>
<dbReference type="GO" id="GO:0015379">
    <property type="term" value="F:potassium:chloride symporter activity"/>
    <property type="evidence" value="ECO:0007669"/>
    <property type="project" value="InterPro"/>
</dbReference>
<keyword evidence="7 13" id="KW-0812">Transmembrane</keyword>
<organism evidence="14 15">
    <name type="scientific">Dolosigranulum pigrum</name>
    <dbReference type="NCBI Taxonomy" id="29394"/>
    <lineage>
        <taxon>Bacteria</taxon>
        <taxon>Bacillati</taxon>
        <taxon>Bacillota</taxon>
        <taxon>Bacilli</taxon>
        <taxon>Lactobacillales</taxon>
        <taxon>Carnobacteriaceae</taxon>
        <taxon>Dolosigranulum</taxon>
    </lineage>
</organism>
<evidence type="ECO:0000256" key="2">
    <source>
        <dbReference type="ARBA" id="ARBA00009137"/>
    </source>
</evidence>
<feature type="transmembrane region" description="Helical" evidence="13">
    <location>
        <begin position="70"/>
        <end position="91"/>
    </location>
</feature>
<evidence type="ECO:0000256" key="1">
    <source>
        <dbReference type="ARBA" id="ARBA00004429"/>
    </source>
</evidence>
<dbReference type="PANTHER" id="PTHR32024">
    <property type="entry name" value="TRK SYSTEM POTASSIUM UPTAKE PROTEIN TRKG-RELATED"/>
    <property type="match status" value="1"/>
</dbReference>
<dbReference type="GO" id="GO:0005886">
    <property type="term" value="C:plasma membrane"/>
    <property type="evidence" value="ECO:0007669"/>
    <property type="project" value="UniProtKB-SubCell"/>
</dbReference>
<keyword evidence="4" id="KW-1003">Cell membrane</keyword>
<dbReference type="PIRSF" id="PIRSF006247">
    <property type="entry name" value="TrkH"/>
    <property type="match status" value="1"/>
</dbReference>
<feature type="binding site" evidence="12">
    <location>
        <position position="314"/>
    </location>
    <ligand>
        <name>K(+)</name>
        <dbReference type="ChEBI" id="CHEBI:29103"/>
    </ligand>
</feature>
<keyword evidence="8 12" id="KW-0630">Potassium</keyword>